<feature type="non-terminal residue" evidence="2">
    <location>
        <position position="1"/>
    </location>
</feature>
<proteinExistence type="evidence at transcript level"/>
<feature type="compositionally biased region" description="Polar residues" evidence="1">
    <location>
        <begin position="49"/>
        <end position="62"/>
    </location>
</feature>
<evidence type="ECO:0000256" key="1">
    <source>
        <dbReference type="SAM" id="MobiDB-lite"/>
    </source>
</evidence>
<name>W8ARF4_CERCA</name>
<organism evidence="2">
    <name type="scientific">Ceratitis capitata</name>
    <name type="common">Mediterranean fruit fly</name>
    <name type="synonym">Tephritis capitata</name>
    <dbReference type="NCBI Taxonomy" id="7213"/>
    <lineage>
        <taxon>Eukaryota</taxon>
        <taxon>Metazoa</taxon>
        <taxon>Ecdysozoa</taxon>
        <taxon>Arthropoda</taxon>
        <taxon>Hexapoda</taxon>
        <taxon>Insecta</taxon>
        <taxon>Pterygota</taxon>
        <taxon>Neoptera</taxon>
        <taxon>Endopterygota</taxon>
        <taxon>Diptera</taxon>
        <taxon>Brachycera</taxon>
        <taxon>Muscomorpha</taxon>
        <taxon>Tephritoidea</taxon>
        <taxon>Tephritidae</taxon>
        <taxon>Ceratitis</taxon>
        <taxon>Ceratitis</taxon>
    </lineage>
</organism>
<evidence type="ECO:0000313" key="2">
    <source>
        <dbReference type="EMBL" id="JAB88612.1"/>
    </source>
</evidence>
<protein>
    <submittedName>
        <fullName evidence="2">Uncharacterized protein</fullName>
    </submittedName>
</protein>
<sequence>HQQQQQQRPSPYQYHPYQHAYYGKYYGSTISSGHRGTSTPNIHTYAAEQPQQPQRGTPSIRSGSAGDGVSRSPTRYSTPNSAEYETTERGSESIAYRFANPYDRYLSQ</sequence>
<dbReference type="EMBL" id="GAMC01017943">
    <property type="protein sequence ID" value="JAB88612.1"/>
    <property type="molecule type" value="mRNA"/>
</dbReference>
<dbReference type="AlphaFoldDB" id="W8ARF4"/>
<reference evidence="2" key="1">
    <citation type="submission" date="2013-07" db="EMBL/GenBank/DDBJ databases">
        <authorList>
            <person name="Geib S."/>
        </authorList>
    </citation>
    <scope>NUCLEOTIDE SEQUENCE</scope>
</reference>
<accession>W8ARF4</accession>
<feature type="region of interest" description="Disordered" evidence="1">
    <location>
        <begin position="26"/>
        <end position="92"/>
    </location>
</feature>
<reference evidence="2" key="2">
    <citation type="journal article" date="2014" name="BMC Genomics">
        <title>A genomic perspective to assessing quality of mass-reared SIT flies used in Mediterranean fruit fly (Ceratitis capitata) eradication in California.</title>
        <authorList>
            <person name="Calla B."/>
            <person name="Hall B."/>
            <person name="Hou S."/>
            <person name="Geib S.M."/>
        </authorList>
    </citation>
    <scope>NUCLEOTIDE SEQUENCE</scope>
</reference>
<feature type="compositionally biased region" description="Polar residues" evidence="1">
    <location>
        <begin position="71"/>
        <end position="84"/>
    </location>
</feature>
<feature type="compositionally biased region" description="Polar residues" evidence="1">
    <location>
        <begin position="28"/>
        <end position="42"/>
    </location>
</feature>